<dbReference type="EMBL" id="CABFNQ020000740">
    <property type="protein sequence ID" value="CAH0030136.1"/>
    <property type="molecule type" value="Genomic_DNA"/>
</dbReference>
<evidence type="ECO:0000313" key="1">
    <source>
        <dbReference type="EMBL" id="CAH0030136.1"/>
    </source>
</evidence>
<evidence type="ECO:0000313" key="2">
    <source>
        <dbReference type="Proteomes" id="UP000696573"/>
    </source>
</evidence>
<organism evidence="1 2">
    <name type="scientific">Clonostachys rhizophaga</name>
    <dbReference type="NCBI Taxonomy" id="160324"/>
    <lineage>
        <taxon>Eukaryota</taxon>
        <taxon>Fungi</taxon>
        <taxon>Dikarya</taxon>
        <taxon>Ascomycota</taxon>
        <taxon>Pezizomycotina</taxon>
        <taxon>Sordariomycetes</taxon>
        <taxon>Hypocreomycetidae</taxon>
        <taxon>Hypocreales</taxon>
        <taxon>Bionectriaceae</taxon>
        <taxon>Clonostachys</taxon>
    </lineage>
</organism>
<name>A0A9N9VUP2_9HYPO</name>
<protein>
    <submittedName>
        <fullName evidence="1">Uncharacterized protein</fullName>
    </submittedName>
</protein>
<dbReference type="AlphaFoldDB" id="A0A9N9VUP2"/>
<gene>
    <name evidence="1" type="ORF">CRHIZ90672A_00003340</name>
</gene>
<accession>A0A9N9VUP2</accession>
<keyword evidence="2" id="KW-1185">Reference proteome</keyword>
<proteinExistence type="predicted"/>
<sequence>MYPWVTADAFQFLVALSKRKRTYLIRDCIPGELLHEALLISSQYTPVSQEGLIIISKGLCAQIEGHFHFQLHATPHNLHS</sequence>
<comment type="caution">
    <text evidence="1">The sequence shown here is derived from an EMBL/GenBank/DDBJ whole genome shotgun (WGS) entry which is preliminary data.</text>
</comment>
<reference evidence="1" key="1">
    <citation type="submission" date="2021-10" db="EMBL/GenBank/DDBJ databases">
        <authorList>
            <person name="Piombo E."/>
        </authorList>
    </citation>
    <scope>NUCLEOTIDE SEQUENCE</scope>
</reference>
<dbReference type="Proteomes" id="UP000696573">
    <property type="component" value="Unassembled WGS sequence"/>
</dbReference>